<evidence type="ECO:0000256" key="3">
    <source>
        <dbReference type="SAM" id="MobiDB-lite"/>
    </source>
</evidence>
<evidence type="ECO:0000256" key="1">
    <source>
        <dbReference type="ARBA" id="ARBA00022468"/>
    </source>
</evidence>
<reference evidence="7" key="1">
    <citation type="submission" date="2011-02" db="EMBL/GenBank/DDBJ databases">
        <title>The Genome Sequence of Capsaspora owczarzaki ATCC 30864.</title>
        <authorList>
            <person name="Russ C."/>
            <person name="Cuomo C."/>
            <person name="Burger G."/>
            <person name="Gray M.W."/>
            <person name="Holland P.W.H."/>
            <person name="King N."/>
            <person name="Lang F.B.F."/>
            <person name="Roger A.J."/>
            <person name="Ruiz-Trillo I."/>
            <person name="Young S.K."/>
            <person name="Zeng Q."/>
            <person name="Gargeya S."/>
            <person name="Alvarado L."/>
            <person name="Berlin A."/>
            <person name="Chapman S.B."/>
            <person name="Chen Z."/>
            <person name="Freedman E."/>
            <person name="Gellesch M."/>
            <person name="Goldberg J."/>
            <person name="Griggs A."/>
            <person name="Gujja S."/>
            <person name="Heilman E."/>
            <person name="Heiman D."/>
            <person name="Howarth C."/>
            <person name="Mehta T."/>
            <person name="Neiman D."/>
            <person name="Pearson M."/>
            <person name="Roberts A."/>
            <person name="Saif S."/>
            <person name="Shea T."/>
            <person name="Shenoy N."/>
            <person name="Sisk P."/>
            <person name="Stolte C."/>
            <person name="Sykes S."/>
            <person name="White J."/>
            <person name="Yandava C."/>
            <person name="Haas B."/>
            <person name="Nusbaum C."/>
            <person name="Birren B."/>
        </authorList>
    </citation>
    <scope>NUCLEOTIDE SEQUENCE</scope>
    <source>
        <strain evidence="7">ATCC 30864</strain>
    </source>
</reference>
<dbReference type="InParanoid" id="A0A0D2WHE6"/>
<feature type="region of interest" description="Disordered" evidence="3">
    <location>
        <begin position="198"/>
        <end position="295"/>
    </location>
</feature>
<dbReference type="Pfam" id="PF00620">
    <property type="entry name" value="RhoGAP"/>
    <property type="match status" value="1"/>
</dbReference>
<dbReference type="OrthoDB" id="10003330at2759"/>
<dbReference type="PANTHER" id="PTHR12659:SF7">
    <property type="entry name" value="CROSSVEINLESS C, ISOFORM C"/>
    <property type="match status" value="1"/>
</dbReference>
<dbReference type="PANTHER" id="PTHR12659">
    <property type="entry name" value="RHO-TYPE GTPASE ACTIVATING PROTEIN"/>
    <property type="match status" value="1"/>
</dbReference>
<dbReference type="eggNOG" id="KOG2200">
    <property type="taxonomic scope" value="Eukaryota"/>
</dbReference>
<dbReference type="EMBL" id="KE346360">
    <property type="protein sequence ID" value="KJE89035.1"/>
    <property type="molecule type" value="Genomic_DNA"/>
</dbReference>
<feature type="compositionally biased region" description="Polar residues" evidence="3">
    <location>
        <begin position="80"/>
        <end position="127"/>
    </location>
</feature>
<name>A0A0D2WHE6_CAPO3</name>
<dbReference type="Gene3D" id="3.30.530.20">
    <property type="match status" value="1"/>
</dbReference>
<evidence type="ECO:0000256" key="2">
    <source>
        <dbReference type="ARBA" id="ARBA00022553"/>
    </source>
</evidence>
<dbReference type="GO" id="GO:0005096">
    <property type="term" value="F:GTPase activator activity"/>
    <property type="evidence" value="ECO:0007669"/>
    <property type="project" value="UniProtKB-KW"/>
</dbReference>
<feature type="domain" description="START" evidence="5">
    <location>
        <begin position="739"/>
        <end position="844"/>
    </location>
</feature>
<dbReference type="GO" id="GO:0035023">
    <property type="term" value="P:regulation of Rho protein signal transduction"/>
    <property type="evidence" value="ECO:0007669"/>
    <property type="project" value="TreeGrafter"/>
</dbReference>
<dbReference type="STRING" id="595528.A0A0D2WHE6"/>
<feature type="compositionally biased region" description="Basic residues" evidence="3">
    <location>
        <begin position="248"/>
        <end position="261"/>
    </location>
</feature>
<dbReference type="PROSITE" id="PS50848">
    <property type="entry name" value="START"/>
    <property type="match status" value="1"/>
</dbReference>
<dbReference type="AlphaFoldDB" id="A0A0D2WHE6"/>
<dbReference type="Gene3D" id="1.10.555.10">
    <property type="entry name" value="Rho GTPase activation protein"/>
    <property type="match status" value="1"/>
</dbReference>
<dbReference type="SUPFAM" id="SSF55961">
    <property type="entry name" value="Bet v1-like"/>
    <property type="match status" value="1"/>
</dbReference>
<dbReference type="InterPro" id="IPR023393">
    <property type="entry name" value="START-like_dom_sf"/>
</dbReference>
<feature type="region of interest" description="Disordered" evidence="3">
    <location>
        <begin position="39"/>
        <end position="140"/>
    </location>
</feature>
<dbReference type="Gene3D" id="1.10.287.2070">
    <property type="match status" value="1"/>
</dbReference>
<dbReference type="Proteomes" id="UP000008743">
    <property type="component" value="Unassembled WGS sequence"/>
</dbReference>
<dbReference type="InterPro" id="IPR008936">
    <property type="entry name" value="Rho_GTPase_activation_prot"/>
</dbReference>
<feature type="region of interest" description="Disordered" evidence="3">
    <location>
        <begin position="1"/>
        <end position="25"/>
    </location>
</feature>
<dbReference type="RefSeq" id="XP_004365465.1">
    <property type="nucleotide sequence ID" value="XM_004365408.2"/>
</dbReference>
<dbReference type="InterPro" id="IPR013761">
    <property type="entry name" value="SAM/pointed_sf"/>
</dbReference>
<dbReference type="GO" id="GO:0030036">
    <property type="term" value="P:actin cytoskeleton organization"/>
    <property type="evidence" value="ECO:0007669"/>
    <property type="project" value="TreeGrafter"/>
</dbReference>
<evidence type="ECO:0000259" key="5">
    <source>
        <dbReference type="PROSITE" id="PS50848"/>
    </source>
</evidence>
<keyword evidence="2" id="KW-0597">Phosphoprotein</keyword>
<organism evidence="6 7">
    <name type="scientific">Capsaspora owczarzaki (strain ATCC 30864)</name>
    <dbReference type="NCBI Taxonomy" id="595528"/>
    <lineage>
        <taxon>Eukaryota</taxon>
        <taxon>Filasterea</taxon>
        <taxon>Capsaspora</taxon>
    </lineage>
</organism>
<dbReference type="PhylomeDB" id="A0A0D2WHE6"/>
<dbReference type="SUPFAM" id="SSF48350">
    <property type="entry name" value="GTPase activation domain, GAP"/>
    <property type="match status" value="1"/>
</dbReference>
<feature type="compositionally biased region" description="Acidic residues" evidence="3">
    <location>
        <begin position="219"/>
        <end position="230"/>
    </location>
</feature>
<protein>
    <submittedName>
        <fullName evidence="6">Uncharacterized protein</fullName>
    </submittedName>
</protein>
<dbReference type="FunCoup" id="A0A0D2WHE6">
    <property type="interactions" value="254"/>
</dbReference>
<dbReference type="SMART" id="SM00234">
    <property type="entry name" value="START"/>
    <property type="match status" value="1"/>
</dbReference>
<dbReference type="SUPFAM" id="SSF47769">
    <property type="entry name" value="SAM/Pointed domain"/>
    <property type="match status" value="1"/>
</dbReference>
<dbReference type="PROSITE" id="PS50238">
    <property type="entry name" value="RHOGAP"/>
    <property type="match status" value="1"/>
</dbReference>
<feature type="compositionally biased region" description="Low complexity" evidence="3">
    <location>
        <begin position="1"/>
        <end position="20"/>
    </location>
</feature>
<keyword evidence="1" id="KW-0343">GTPase activation</keyword>
<evidence type="ECO:0000313" key="6">
    <source>
        <dbReference type="EMBL" id="KJE89035.1"/>
    </source>
</evidence>
<gene>
    <name evidence="6" type="ORF">CAOG_000594</name>
</gene>
<sequence>MSSGRSPNSSRAADSPSSAAQPDLGALLLRVGSTVIDNSALASPNPKAGAPSNIASPAANGASSPRTSTGLSVPELRTPSGVSQPNSRPTSINRYSRSEENVSNYVPSPSSTSLNSDNHRSSTLSVNDDSEADPEEDAEEACLWLQRSGFPQYAQFYRENIECDPAQVKADHDFLNDEQLQPVTKRVLILNAALLRRARKSPGSKARRSLAKVQSSEIESSDEESDEEDTPSIQVDAAPADEDFQPRPPRRRSRGSSRRGRKAEGAGATAQDMDGSTDTLSESLDDAGPLTPALSSNWTFRSDSKKWSRSFKEARRLSDSPLENITLAKIYAQKWTSFMRQKSTGGRPSTPSSSEKVIANLSCREMLVVQRLSVLSLTGMLDNRAGADSSFTKRWEKKVMRSLTKLLEPNRKIVYNAVGVFGVPLQTILERTGQPLPLSIYDALMYLGNHCAQVEGLFRKAGATARIRDLREKCDKGTETIDFTSFSPHDVADVVKQFFRDLPEPLLTSTLVEIFIEAEKTNTEQTRHQMMQLLIPLLPDENREALQLVLSMLVKIAANAQGSGDKKGNQMDARNLALVFAPNIFHVDRNPPKSGGKNTFTKADSRESALREAQAQEVASNCLQHMIEDTDALFRVSDGIFEQALDVTTGQVPPPGLLHLFDATHRPYFASLMQQQTTNLMNEASGKFKSFFFHTRTDAVRIAYKREEDEMLQTWCGQAIANTSPERALERLVHQRYLWDPEVEKEHLVEEISKEMDVFHYTRRGRGPIRPRDYILLRSWKNFGNGKCVLVCVSIRHPSVPEVPGVVRATVYQHSFYIEKNDAATSKITYISRVDLKGRTPNWYNRAYGVHDVMVLTDIRKVLDMQQLPGPETCV</sequence>
<dbReference type="InterPro" id="IPR000198">
    <property type="entry name" value="RhoGAP_dom"/>
</dbReference>
<dbReference type="GO" id="GO:0008289">
    <property type="term" value="F:lipid binding"/>
    <property type="evidence" value="ECO:0007669"/>
    <property type="project" value="InterPro"/>
</dbReference>
<dbReference type="SMART" id="SM00324">
    <property type="entry name" value="RhoGAP"/>
    <property type="match status" value="1"/>
</dbReference>
<evidence type="ECO:0000313" key="7">
    <source>
        <dbReference type="Proteomes" id="UP000008743"/>
    </source>
</evidence>
<feature type="domain" description="Rho-GAP" evidence="4">
    <location>
        <begin position="423"/>
        <end position="634"/>
    </location>
</feature>
<keyword evidence="7" id="KW-1185">Reference proteome</keyword>
<evidence type="ECO:0000259" key="4">
    <source>
        <dbReference type="PROSITE" id="PS50238"/>
    </source>
</evidence>
<feature type="compositionally biased region" description="Basic residues" evidence="3">
    <location>
        <begin position="198"/>
        <end position="210"/>
    </location>
</feature>
<dbReference type="Pfam" id="PF01852">
    <property type="entry name" value="START"/>
    <property type="match status" value="1"/>
</dbReference>
<feature type="compositionally biased region" description="Polar residues" evidence="3">
    <location>
        <begin position="61"/>
        <end position="71"/>
    </location>
</feature>
<feature type="compositionally biased region" description="Acidic residues" evidence="3">
    <location>
        <begin position="128"/>
        <end position="140"/>
    </location>
</feature>
<dbReference type="InterPro" id="IPR002913">
    <property type="entry name" value="START_lipid-bd_dom"/>
</dbReference>
<dbReference type="GO" id="GO:0007165">
    <property type="term" value="P:signal transduction"/>
    <property type="evidence" value="ECO:0007669"/>
    <property type="project" value="InterPro"/>
</dbReference>
<accession>A0A0D2WHE6</accession>
<proteinExistence type="predicted"/>